<organism evidence="2 3">
    <name type="scientific">Cercospora kikuchii</name>
    <dbReference type="NCBI Taxonomy" id="84275"/>
    <lineage>
        <taxon>Eukaryota</taxon>
        <taxon>Fungi</taxon>
        <taxon>Dikarya</taxon>
        <taxon>Ascomycota</taxon>
        <taxon>Pezizomycotina</taxon>
        <taxon>Dothideomycetes</taxon>
        <taxon>Dothideomycetidae</taxon>
        <taxon>Mycosphaerellales</taxon>
        <taxon>Mycosphaerellaceae</taxon>
        <taxon>Cercospora</taxon>
    </lineage>
</organism>
<keyword evidence="3" id="KW-1185">Reference proteome</keyword>
<dbReference type="RefSeq" id="XP_044651052.1">
    <property type="nucleotide sequence ID" value="XM_044795117.1"/>
</dbReference>
<dbReference type="AlphaFoldDB" id="A0A9P3CAH0"/>
<comment type="caution">
    <text evidence="2">The sequence shown here is derived from an EMBL/GenBank/DDBJ whole genome shotgun (WGS) entry which is preliminary data.</text>
</comment>
<name>A0A9P3CAH0_9PEZI</name>
<proteinExistence type="predicted"/>
<evidence type="ECO:0000313" key="2">
    <source>
        <dbReference type="EMBL" id="GIZ36565.1"/>
    </source>
</evidence>
<dbReference type="EMBL" id="BOLY01000001">
    <property type="protein sequence ID" value="GIZ36565.1"/>
    <property type="molecule type" value="Genomic_DNA"/>
</dbReference>
<gene>
    <name evidence="2" type="ORF">CKM354_000003600</name>
</gene>
<dbReference type="OrthoDB" id="10393146at2759"/>
<evidence type="ECO:0000256" key="1">
    <source>
        <dbReference type="SAM" id="MobiDB-lite"/>
    </source>
</evidence>
<sequence>MANFHHHTTHQANQAPQVAPAHRISEQRPYQAPDFDYAQWKVLREQFGASHMVPQHARVVSKVPSMEMPEVRRLRPHRVEVVVDVPASPMWVEDTQGDVDVTTEPLLWISHTAQWDEEREWYVDGSGSEVGSEALEGEMEEGSVVEVGMEGEGEEDVRGSSPVLPDGKRKRESSAGVQWVEDTHWDAPAFKRWCSVQRTIDLTGNKERAEIIDLTGED</sequence>
<feature type="region of interest" description="Disordered" evidence="1">
    <location>
        <begin position="1"/>
        <end position="25"/>
    </location>
</feature>
<dbReference type="Proteomes" id="UP000825890">
    <property type="component" value="Unassembled WGS sequence"/>
</dbReference>
<protein>
    <submittedName>
        <fullName evidence="2">Uncharacterized protein</fullName>
    </submittedName>
</protein>
<accession>A0A9P3CAH0</accession>
<feature type="region of interest" description="Disordered" evidence="1">
    <location>
        <begin position="149"/>
        <end position="175"/>
    </location>
</feature>
<evidence type="ECO:0000313" key="3">
    <source>
        <dbReference type="Proteomes" id="UP000825890"/>
    </source>
</evidence>
<reference evidence="2 3" key="1">
    <citation type="submission" date="2021-01" db="EMBL/GenBank/DDBJ databases">
        <title>Cercospora kikuchii MAFF 305040 whole genome shotgun sequence.</title>
        <authorList>
            <person name="Kashiwa T."/>
            <person name="Suzuki T."/>
        </authorList>
    </citation>
    <scope>NUCLEOTIDE SEQUENCE [LARGE SCALE GENOMIC DNA]</scope>
    <source>
        <strain evidence="2 3">MAFF 305040</strain>
    </source>
</reference>
<dbReference type="GeneID" id="68285611"/>